<proteinExistence type="inferred from homology"/>
<evidence type="ECO:0000313" key="3">
    <source>
        <dbReference type="Proteomes" id="UP000250572"/>
    </source>
</evidence>
<dbReference type="AlphaFoldDB" id="A0A315UT47"/>
<dbReference type="PANTHER" id="PTHR31977">
    <property type="entry name" value="UPF0696 PROTEIN C11ORF68"/>
    <property type="match status" value="1"/>
</dbReference>
<dbReference type="Pfam" id="PF08939">
    <property type="entry name" value="Bles03"/>
    <property type="match status" value="1"/>
</dbReference>
<evidence type="ECO:0000313" key="2">
    <source>
        <dbReference type="EMBL" id="PWA14800.1"/>
    </source>
</evidence>
<keyword evidence="3" id="KW-1185">Reference proteome</keyword>
<comment type="similarity">
    <text evidence="1">Belongs to the UPF0696 family.</text>
</comment>
<dbReference type="Gene3D" id="3.30.760.10">
    <property type="entry name" value="RNA Cap, Translation Initiation Factor Eif4e"/>
    <property type="match status" value="1"/>
</dbReference>
<evidence type="ECO:0000256" key="1">
    <source>
        <dbReference type="ARBA" id="ARBA00010568"/>
    </source>
</evidence>
<gene>
    <name evidence="2" type="ORF">CCH79_00014531</name>
</gene>
<dbReference type="EMBL" id="NHOQ01002757">
    <property type="protein sequence ID" value="PWA14800.1"/>
    <property type="molecule type" value="Genomic_DNA"/>
</dbReference>
<dbReference type="InterPro" id="IPR015034">
    <property type="entry name" value="Bles03"/>
</dbReference>
<organism evidence="2 3">
    <name type="scientific">Gambusia affinis</name>
    <name type="common">Western mosquitofish</name>
    <name type="synonym">Heterandria affinis</name>
    <dbReference type="NCBI Taxonomy" id="33528"/>
    <lineage>
        <taxon>Eukaryota</taxon>
        <taxon>Metazoa</taxon>
        <taxon>Chordata</taxon>
        <taxon>Craniata</taxon>
        <taxon>Vertebrata</taxon>
        <taxon>Euteleostomi</taxon>
        <taxon>Actinopterygii</taxon>
        <taxon>Neopterygii</taxon>
        <taxon>Teleostei</taxon>
        <taxon>Neoteleostei</taxon>
        <taxon>Acanthomorphata</taxon>
        <taxon>Ovalentaria</taxon>
        <taxon>Atherinomorphae</taxon>
        <taxon>Cyprinodontiformes</taxon>
        <taxon>Poeciliidae</taxon>
        <taxon>Poeciliinae</taxon>
        <taxon>Gambusia</taxon>
    </lineage>
</organism>
<name>A0A315UT47_GAMAF</name>
<dbReference type="PANTHER" id="PTHR31977:SF1">
    <property type="entry name" value="UPF0696 PROTEIN C11ORF68"/>
    <property type="match status" value="1"/>
</dbReference>
<dbReference type="SUPFAM" id="SSF55418">
    <property type="entry name" value="eIF4e-like"/>
    <property type="match status" value="1"/>
</dbReference>
<sequence>MVPWAGAGAGLAAVTMLPVFPNWEWGRTASSSPHLWNMDAACWFVLDWEPSSSSPYVSLSSESSCFHRHKSTKSVLLTPTERWLPELPARDFFSSGLGVVLLALALHVRHRRHQVFEETYGKPVPNAVTHRCEVVMVLAFLDWVTWQAFVSSDSRKSSRALAEALLQENKPLQVPIHDLFISLERTLDGIMEEEAPADSEAETYAAEAETYAAEAMAADMDPWIVFDSRNTPRSEFDGWLESNRPSQVYRFGDEDNGVSPVGWIAVLGPNHCPSTGDVTGLQESWDKLLASSRPVTFQTVKELALNHGVLSGKWLMHLASGFKLDHAWECVARAALEGKISLVKVSPYNPKAEGKQVICAYNQNFTDESEVVQLDSFIRATGVKCPLSYKPDVYTYLGIYRNNRWKLCPTIYESKFDLERVPRRSHIINKVTNLECTPY</sequence>
<comment type="caution">
    <text evidence="2">The sequence shown here is derived from an EMBL/GenBank/DDBJ whole genome shotgun (WGS) entry which is preliminary data.</text>
</comment>
<reference evidence="2 3" key="1">
    <citation type="journal article" date="2018" name="G3 (Bethesda)">
        <title>A High-Quality Reference Genome for the Invasive Mosquitofish Gambusia affinis Using a Chicago Library.</title>
        <authorList>
            <person name="Hoffberg S.L."/>
            <person name="Troendle N.J."/>
            <person name="Glenn T.C."/>
            <person name="Mahmud O."/>
            <person name="Louha S."/>
            <person name="Chalopin D."/>
            <person name="Bennetzen J.L."/>
            <person name="Mauricio R."/>
        </authorList>
    </citation>
    <scope>NUCLEOTIDE SEQUENCE [LARGE SCALE GENOMIC DNA]</scope>
    <source>
        <strain evidence="2">NE01/NJP1002.9</strain>
        <tissue evidence="2">Muscle</tissue>
    </source>
</reference>
<accession>A0A315UT47</accession>
<dbReference type="InterPro" id="IPR023398">
    <property type="entry name" value="TIF_eIF4e-like"/>
</dbReference>
<protein>
    <submittedName>
        <fullName evidence="2">Uncharacterized protein</fullName>
    </submittedName>
</protein>
<dbReference type="Proteomes" id="UP000250572">
    <property type="component" value="Unassembled WGS sequence"/>
</dbReference>
<dbReference type="STRING" id="33528.ENSGAFP00000005058"/>